<sequence>MEPVRPAPAGSAGAGGGDGRLRDRRATDPAERLRPRPRRPGCAGVCRRRHRQRPSSARGGLPRPRCRRERAGDRGLRAPGVGAAGHRRHAGLHPVSVLDDHIGDDDERIDAGVQCSACDAVCCRLQVVVMPEDDVPRHLVERSPRGLETMARGEDGWCIALDEARMCCSIYSQRPATCRRFVMGSAYCRSERAAYSDGMRRNIPVDLL</sequence>
<feature type="region of interest" description="Disordered" evidence="1">
    <location>
        <begin position="1"/>
        <end position="87"/>
    </location>
</feature>
<dbReference type="EMBL" id="JAGQFT010000070">
    <property type="protein sequence ID" value="MBR0562718.1"/>
    <property type="molecule type" value="Genomic_DNA"/>
</dbReference>
<reference evidence="3 4" key="1">
    <citation type="journal article" date="2021" name="Microbiol. Resour. Announc.">
        <title>Draft Genome Sequence of Coralloluteibacterium stylophorae LMG 29479T.</title>
        <authorList>
            <person name="Karlyshev A.V."/>
            <person name="Kudryashova E.B."/>
            <person name="Ariskina E.V."/>
            <person name="Conroy A.P."/>
            <person name="Abidueva E.Y."/>
        </authorList>
    </citation>
    <scope>NUCLEOTIDE SEQUENCE [LARGE SCALE GENOMIC DNA]</scope>
    <source>
        <strain evidence="3 4">LMG 29479</strain>
    </source>
</reference>
<proteinExistence type="predicted"/>
<name>A0A8J8AZX0_9GAMM</name>
<reference evidence="2" key="2">
    <citation type="submission" date="2021-04" db="EMBL/GenBank/DDBJ databases">
        <authorList>
            <person name="Karlyshev A.V."/>
        </authorList>
    </citation>
    <scope>NUCLEOTIDE SEQUENCE</scope>
    <source>
        <strain evidence="2">LMG 29479</strain>
    </source>
</reference>
<dbReference type="Pfam" id="PF03692">
    <property type="entry name" value="CxxCxxCC"/>
    <property type="match status" value="1"/>
</dbReference>
<evidence type="ECO:0000313" key="3">
    <source>
        <dbReference type="EMBL" id="MBS7456261.1"/>
    </source>
</evidence>
<comment type="caution">
    <text evidence="2">The sequence shown here is derived from an EMBL/GenBank/DDBJ whole genome shotgun (WGS) entry which is preliminary data.</text>
</comment>
<evidence type="ECO:0000256" key="1">
    <source>
        <dbReference type="SAM" id="MobiDB-lite"/>
    </source>
</evidence>
<feature type="compositionally biased region" description="Basic and acidic residues" evidence="1">
    <location>
        <begin position="19"/>
        <end position="34"/>
    </location>
</feature>
<gene>
    <name evidence="3" type="ORF">KB893_003805</name>
    <name evidence="2" type="ORF">KB893_09350</name>
</gene>
<dbReference type="EMBL" id="JAGQFT020000002">
    <property type="protein sequence ID" value="MBS7456261.1"/>
    <property type="molecule type" value="Genomic_DNA"/>
</dbReference>
<dbReference type="AlphaFoldDB" id="A0A8J8AZX0"/>
<keyword evidence="4" id="KW-1185">Reference proteome</keyword>
<accession>A0A8J8AZX0</accession>
<evidence type="ECO:0000313" key="2">
    <source>
        <dbReference type="EMBL" id="MBR0562718.1"/>
    </source>
</evidence>
<organism evidence="2">
    <name type="scientific">Coralloluteibacterium stylophorae</name>
    <dbReference type="NCBI Taxonomy" id="1776034"/>
    <lineage>
        <taxon>Bacteria</taxon>
        <taxon>Pseudomonadati</taxon>
        <taxon>Pseudomonadota</taxon>
        <taxon>Gammaproteobacteria</taxon>
        <taxon>Lysobacterales</taxon>
        <taxon>Lysobacteraceae</taxon>
        <taxon>Coralloluteibacterium</taxon>
    </lineage>
</organism>
<protein>
    <submittedName>
        <fullName evidence="2">YkgJ family cysteine cluster protein</fullName>
    </submittedName>
</protein>
<dbReference type="InterPro" id="IPR005358">
    <property type="entry name" value="Puta_zinc/iron-chelating_dom"/>
</dbReference>
<evidence type="ECO:0000313" key="4">
    <source>
        <dbReference type="Proteomes" id="UP000675747"/>
    </source>
</evidence>
<dbReference type="Proteomes" id="UP000675747">
    <property type="component" value="Unassembled WGS sequence"/>
</dbReference>